<reference evidence="2" key="1">
    <citation type="journal article" date="2023" name="Plant J.">
        <title>Genome sequences and population genomics provide insights into the demographic history, inbreeding, and mutation load of two 'living fossil' tree species of Dipteronia.</title>
        <authorList>
            <person name="Feng Y."/>
            <person name="Comes H.P."/>
            <person name="Chen J."/>
            <person name="Zhu S."/>
            <person name="Lu R."/>
            <person name="Zhang X."/>
            <person name="Li P."/>
            <person name="Qiu J."/>
            <person name="Olsen K.M."/>
            <person name="Qiu Y."/>
        </authorList>
    </citation>
    <scope>NUCLEOTIDE SEQUENCE</scope>
    <source>
        <strain evidence="2">NBL</strain>
    </source>
</reference>
<evidence type="ECO:0000256" key="1">
    <source>
        <dbReference type="SAM" id="Phobius"/>
    </source>
</evidence>
<name>A0AAE0A3D1_9ROSI</name>
<dbReference type="GO" id="GO:0005319">
    <property type="term" value="F:lipid transporter activity"/>
    <property type="evidence" value="ECO:0007669"/>
    <property type="project" value="TreeGrafter"/>
</dbReference>
<dbReference type="GO" id="GO:0140359">
    <property type="term" value="F:ABC-type transporter activity"/>
    <property type="evidence" value="ECO:0007669"/>
    <property type="project" value="InterPro"/>
</dbReference>
<keyword evidence="3" id="KW-1185">Reference proteome</keyword>
<proteinExistence type="predicted"/>
<dbReference type="PANTHER" id="PTHR19229:SF154">
    <property type="entry name" value="ABC TRANSPORTER A FAMILY MEMBER 3-RELATED"/>
    <property type="match status" value="1"/>
</dbReference>
<keyword evidence="1" id="KW-0812">Transmembrane</keyword>
<gene>
    <name evidence="2" type="ORF">Dsin_022899</name>
</gene>
<feature type="transmembrane region" description="Helical" evidence="1">
    <location>
        <begin position="52"/>
        <end position="70"/>
    </location>
</feature>
<organism evidence="2 3">
    <name type="scientific">Dipteronia sinensis</name>
    <dbReference type="NCBI Taxonomy" id="43782"/>
    <lineage>
        <taxon>Eukaryota</taxon>
        <taxon>Viridiplantae</taxon>
        <taxon>Streptophyta</taxon>
        <taxon>Embryophyta</taxon>
        <taxon>Tracheophyta</taxon>
        <taxon>Spermatophyta</taxon>
        <taxon>Magnoliopsida</taxon>
        <taxon>eudicotyledons</taxon>
        <taxon>Gunneridae</taxon>
        <taxon>Pentapetalae</taxon>
        <taxon>rosids</taxon>
        <taxon>malvids</taxon>
        <taxon>Sapindales</taxon>
        <taxon>Sapindaceae</taxon>
        <taxon>Hippocastanoideae</taxon>
        <taxon>Acereae</taxon>
        <taxon>Dipteronia</taxon>
    </lineage>
</organism>
<accession>A0AAE0A3D1</accession>
<protein>
    <submittedName>
        <fullName evidence="2">Uncharacterized protein</fullName>
    </submittedName>
</protein>
<dbReference type="GO" id="GO:0016020">
    <property type="term" value="C:membrane"/>
    <property type="evidence" value="ECO:0007669"/>
    <property type="project" value="InterPro"/>
</dbReference>
<dbReference type="AlphaFoldDB" id="A0AAE0A3D1"/>
<evidence type="ECO:0000313" key="2">
    <source>
        <dbReference type="EMBL" id="KAK3199484.1"/>
    </source>
</evidence>
<sequence>MVMELYPGFALYRELYEFGHAICHQLTKASLLGVEGMSWADLSESSNGMLEVLIIMFFDWWVLLIVAYYIDQILSSGGAKEISQNTRRATERLVTWSLYYILLEKKSVVRLMILTSLLVKVIYPARDGNPDKLAMKGFNLALSPNPGECFGMLGPNGAIKTTFKSMMIGAVNSCSGAGYGN</sequence>
<dbReference type="InterPro" id="IPR026082">
    <property type="entry name" value="ABCA"/>
</dbReference>
<keyword evidence="1" id="KW-0472">Membrane</keyword>
<dbReference type="EMBL" id="JANJYJ010000007">
    <property type="protein sequence ID" value="KAK3199484.1"/>
    <property type="molecule type" value="Genomic_DNA"/>
</dbReference>
<comment type="caution">
    <text evidence="2">The sequence shown here is derived from an EMBL/GenBank/DDBJ whole genome shotgun (WGS) entry which is preliminary data.</text>
</comment>
<keyword evidence="1" id="KW-1133">Transmembrane helix</keyword>
<dbReference type="Proteomes" id="UP001281410">
    <property type="component" value="Unassembled WGS sequence"/>
</dbReference>
<dbReference type="PANTHER" id="PTHR19229">
    <property type="entry name" value="ATP-BINDING CASSETTE TRANSPORTER SUBFAMILY A ABCA"/>
    <property type="match status" value="1"/>
</dbReference>
<evidence type="ECO:0000313" key="3">
    <source>
        <dbReference type="Proteomes" id="UP001281410"/>
    </source>
</evidence>